<dbReference type="Pfam" id="PF13411">
    <property type="entry name" value="MerR_1"/>
    <property type="match status" value="1"/>
</dbReference>
<dbReference type="GO" id="GO:0031419">
    <property type="term" value="F:cobalamin binding"/>
    <property type="evidence" value="ECO:0007669"/>
    <property type="project" value="InterPro"/>
</dbReference>
<dbReference type="InterPro" id="IPR000551">
    <property type="entry name" value="MerR-type_HTH_dom"/>
</dbReference>
<dbReference type="AlphaFoldDB" id="A0A3Q9FRF6"/>
<dbReference type="Gene3D" id="1.10.1660.10">
    <property type="match status" value="1"/>
</dbReference>
<proteinExistence type="predicted"/>
<dbReference type="InterPro" id="IPR036594">
    <property type="entry name" value="Meth_synthase_dom"/>
</dbReference>
<dbReference type="GO" id="GO:0003700">
    <property type="term" value="F:DNA-binding transcription factor activity"/>
    <property type="evidence" value="ECO:0007669"/>
    <property type="project" value="InterPro"/>
</dbReference>
<dbReference type="InterPro" id="IPR003759">
    <property type="entry name" value="Cbl-bd_cap"/>
</dbReference>
<dbReference type="PANTHER" id="PTHR30204">
    <property type="entry name" value="REDOX-CYCLING DRUG-SENSING TRANSCRIPTIONAL ACTIVATOR SOXR"/>
    <property type="match status" value="1"/>
</dbReference>
<dbReference type="InterPro" id="IPR009061">
    <property type="entry name" value="DNA-bd_dom_put_sf"/>
</dbReference>
<dbReference type="Pfam" id="PF02607">
    <property type="entry name" value="B12-binding_2"/>
    <property type="match status" value="1"/>
</dbReference>
<protein>
    <submittedName>
        <fullName evidence="6">MerR family transcriptional regulator</fullName>
    </submittedName>
</protein>
<keyword evidence="7" id="KW-1185">Reference proteome</keyword>
<evidence type="ECO:0000256" key="1">
    <source>
        <dbReference type="ARBA" id="ARBA00022491"/>
    </source>
</evidence>
<dbReference type="KEGG" id="fll:EI427_12335"/>
<feature type="domain" description="HTH merR-type" evidence="5">
    <location>
        <begin position="3"/>
        <end position="72"/>
    </location>
</feature>
<dbReference type="CDD" id="cd01104">
    <property type="entry name" value="HTH_MlrA-CarA"/>
    <property type="match status" value="1"/>
</dbReference>
<reference evidence="6 7" key="1">
    <citation type="submission" date="2018-12" db="EMBL/GenBank/DDBJ databases">
        <title>Flammeovirga pectinis sp. nov., isolated from the gut of the Korean scallop, Patinopecten yessoensis.</title>
        <authorList>
            <person name="Bae J.-W."/>
            <person name="Jeong Y.-S."/>
            <person name="Kang W."/>
        </authorList>
    </citation>
    <scope>NUCLEOTIDE SEQUENCE [LARGE SCALE GENOMIC DNA]</scope>
    <source>
        <strain evidence="6 7">L12M1</strain>
    </source>
</reference>
<keyword evidence="4" id="KW-0804">Transcription</keyword>
<keyword evidence="3" id="KW-0238">DNA-binding</keyword>
<dbReference type="EMBL" id="CP034562">
    <property type="protein sequence ID" value="AZQ63000.1"/>
    <property type="molecule type" value="Genomic_DNA"/>
</dbReference>
<dbReference type="InterPro" id="IPR036724">
    <property type="entry name" value="Cobalamin-bd_sf"/>
</dbReference>
<dbReference type="OrthoDB" id="9800334at2"/>
<dbReference type="SMART" id="SM00422">
    <property type="entry name" value="HTH_MERR"/>
    <property type="match status" value="1"/>
</dbReference>
<name>A0A3Q9FRF6_9BACT</name>
<dbReference type="SUPFAM" id="SSF46955">
    <property type="entry name" value="Putative DNA-binding domain"/>
    <property type="match status" value="1"/>
</dbReference>
<evidence type="ECO:0000313" key="7">
    <source>
        <dbReference type="Proteomes" id="UP000267268"/>
    </source>
</evidence>
<dbReference type="SUPFAM" id="SSF52242">
    <property type="entry name" value="Cobalamin (vitamin B12)-binding domain"/>
    <property type="match status" value="1"/>
</dbReference>
<organism evidence="6 7">
    <name type="scientific">Flammeovirga pectinis</name>
    <dbReference type="NCBI Taxonomy" id="2494373"/>
    <lineage>
        <taxon>Bacteria</taxon>
        <taxon>Pseudomonadati</taxon>
        <taxon>Bacteroidota</taxon>
        <taxon>Cytophagia</taxon>
        <taxon>Cytophagales</taxon>
        <taxon>Flammeovirgaceae</taxon>
        <taxon>Flammeovirga</taxon>
    </lineage>
</organism>
<dbReference type="InterPro" id="IPR047057">
    <property type="entry name" value="MerR_fam"/>
</dbReference>
<dbReference type="GO" id="GO:0003677">
    <property type="term" value="F:DNA binding"/>
    <property type="evidence" value="ECO:0007669"/>
    <property type="project" value="UniProtKB-KW"/>
</dbReference>
<keyword evidence="2" id="KW-0805">Transcription regulation</keyword>
<keyword evidence="1" id="KW-0678">Repressor</keyword>
<dbReference type="Gene3D" id="3.40.50.280">
    <property type="entry name" value="Cobalamin-binding domain"/>
    <property type="match status" value="1"/>
</dbReference>
<dbReference type="PROSITE" id="PS50937">
    <property type="entry name" value="HTH_MERR_2"/>
    <property type="match status" value="1"/>
</dbReference>
<gene>
    <name evidence="6" type="ORF">EI427_12335</name>
</gene>
<evidence type="ECO:0000313" key="6">
    <source>
        <dbReference type="EMBL" id="AZQ63000.1"/>
    </source>
</evidence>
<sequence length="300" mass="34227">MSNYSIKDLEHLTGVKAHTVRIWEQRYEIITPKRSDTNIRYYTDDDLKHMLNVSLLNNNGFKISKIAKFTPEEINQEVYKVLDVNDNYQDQISALTMCMLEFDEAHFEKIISSNILKKGFEGSMVNIILPFMMRIGVLWLTGAVSPAQEHFISNLIRQKLIVAIDAQVTSNVPDKPSFMLFLPEGELHEISLLFASYVIRARGFKVIYLGQSLPLHEIKDVYKGCKSEYLLTVMTSLTQINDVQKYLDQISSSFPDSKIMITGRQVVGNDFKLGENMEVLVSMPYFLSLMDSIASETATV</sequence>
<dbReference type="Proteomes" id="UP000267268">
    <property type="component" value="Chromosome 1"/>
</dbReference>
<dbReference type="PANTHER" id="PTHR30204:SF69">
    <property type="entry name" value="MERR-FAMILY TRANSCRIPTIONAL REGULATOR"/>
    <property type="match status" value="1"/>
</dbReference>
<accession>A0A3Q9FRF6</accession>
<evidence type="ECO:0000256" key="3">
    <source>
        <dbReference type="ARBA" id="ARBA00023125"/>
    </source>
</evidence>
<evidence type="ECO:0000256" key="4">
    <source>
        <dbReference type="ARBA" id="ARBA00023163"/>
    </source>
</evidence>
<dbReference type="RefSeq" id="WP_126615063.1">
    <property type="nucleotide sequence ID" value="NZ_CP034562.1"/>
</dbReference>
<evidence type="ECO:0000259" key="5">
    <source>
        <dbReference type="PROSITE" id="PS50937"/>
    </source>
</evidence>
<evidence type="ECO:0000256" key="2">
    <source>
        <dbReference type="ARBA" id="ARBA00023015"/>
    </source>
</evidence>
<dbReference type="Gene3D" id="1.10.1240.10">
    <property type="entry name" value="Methionine synthase domain"/>
    <property type="match status" value="1"/>
</dbReference>
<dbReference type="GO" id="GO:0046872">
    <property type="term" value="F:metal ion binding"/>
    <property type="evidence" value="ECO:0007669"/>
    <property type="project" value="InterPro"/>
</dbReference>